<reference evidence="1 2" key="1">
    <citation type="journal article" date="2014" name="Genome Announc.">
        <title>Draft genome sequence of Sclerotinia borealis, a psychrophilic plant pathogenic fungus.</title>
        <authorList>
            <person name="Mardanov A.V."/>
            <person name="Beletsky A.V."/>
            <person name="Kadnikov V.V."/>
            <person name="Ignatov A.N."/>
            <person name="Ravin N.V."/>
        </authorList>
    </citation>
    <scope>NUCLEOTIDE SEQUENCE [LARGE SCALE GENOMIC DNA]</scope>
    <source>
        <strain evidence="2">F-4157</strain>
    </source>
</reference>
<dbReference type="STRING" id="1432307.W9C716"/>
<keyword evidence="2" id="KW-1185">Reference proteome</keyword>
<evidence type="ECO:0000313" key="1">
    <source>
        <dbReference type="EMBL" id="ESZ91543.1"/>
    </source>
</evidence>
<dbReference type="EMBL" id="AYSA01000485">
    <property type="protein sequence ID" value="ESZ91543.1"/>
    <property type="molecule type" value="Genomic_DNA"/>
</dbReference>
<dbReference type="AlphaFoldDB" id="W9C716"/>
<dbReference type="OrthoDB" id="3552598at2759"/>
<sequence>MAPRGIAIIIGSGADNGLIVSRILSNPNMGNLAVALLSRDRQALPIIRREILTQTPGSIIETFYTNHDPTTLRNAFKDIRKHPSFDSLPLALSVFTLSSHSSTPFMDKAFQSYRESIPTDSSNSLYIYEKSSIPSVGAKDEWQLIGSFISPKRAAVFLDMSLSEMRKHVISELSEITGKQNGSTIFYRNDGDWQANAEWLSRLARRWG</sequence>
<name>W9C716_SCLBF</name>
<protein>
    <submittedName>
        <fullName evidence="1">Short-chain dehydrogenase/reductase SDR</fullName>
    </submittedName>
</protein>
<comment type="caution">
    <text evidence="1">The sequence shown here is derived from an EMBL/GenBank/DDBJ whole genome shotgun (WGS) entry which is preliminary data.</text>
</comment>
<organism evidence="1 2">
    <name type="scientific">Sclerotinia borealis (strain F-4128)</name>
    <dbReference type="NCBI Taxonomy" id="1432307"/>
    <lineage>
        <taxon>Eukaryota</taxon>
        <taxon>Fungi</taxon>
        <taxon>Dikarya</taxon>
        <taxon>Ascomycota</taxon>
        <taxon>Pezizomycotina</taxon>
        <taxon>Leotiomycetes</taxon>
        <taxon>Helotiales</taxon>
        <taxon>Sclerotiniaceae</taxon>
        <taxon>Sclerotinia</taxon>
    </lineage>
</organism>
<gene>
    <name evidence="1" type="ORF">SBOR_8077</name>
</gene>
<evidence type="ECO:0000313" key="2">
    <source>
        <dbReference type="Proteomes" id="UP000019487"/>
    </source>
</evidence>
<dbReference type="HOGENOM" id="CLU_1321587_0_0_1"/>
<proteinExistence type="predicted"/>
<accession>W9C716</accession>
<dbReference type="Proteomes" id="UP000019487">
    <property type="component" value="Unassembled WGS sequence"/>
</dbReference>